<dbReference type="GO" id="GO:0004831">
    <property type="term" value="F:tyrosine-tRNA ligase activity"/>
    <property type="evidence" value="ECO:0007669"/>
    <property type="project" value="UniProtKB-EC"/>
</dbReference>
<dbReference type="EC" id="6.1.1.1" evidence="9"/>
<evidence type="ECO:0000256" key="2">
    <source>
        <dbReference type="ARBA" id="ARBA00022598"/>
    </source>
</evidence>
<evidence type="ECO:0000256" key="8">
    <source>
        <dbReference type="PROSITE-ProRule" id="PRU00182"/>
    </source>
</evidence>
<protein>
    <recommendedName>
        <fullName evidence="9">Tyrosine--tRNA ligase</fullName>
        <ecNumber evidence="9">6.1.1.1</ecNumber>
    </recommendedName>
    <alternativeName>
        <fullName evidence="9">Tyrosyl-tRNA synthetase</fullName>
    </alternativeName>
</protein>
<dbReference type="InterPro" id="IPR001412">
    <property type="entry name" value="aa-tRNA-synth_I_CS"/>
</dbReference>
<keyword evidence="2 9" id="KW-0436">Ligase</keyword>
<dbReference type="InterPro" id="IPR032005">
    <property type="entry name" value="TyrRSs_C"/>
</dbReference>
<dbReference type="FunFam" id="3.40.50.620:FF:000227">
    <property type="entry name" value="Tyrosine--tRNA ligase"/>
    <property type="match status" value="1"/>
</dbReference>
<dbReference type="SUPFAM" id="SSF52374">
    <property type="entry name" value="Nucleotidylyl transferase"/>
    <property type="match status" value="1"/>
</dbReference>
<evidence type="ECO:0000313" key="13">
    <source>
        <dbReference type="Proteomes" id="UP000800041"/>
    </source>
</evidence>
<feature type="compositionally biased region" description="Basic and acidic residues" evidence="10">
    <location>
        <begin position="418"/>
        <end position="431"/>
    </location>
</feature>
<dbReference type="PROSITE" id="PS00178">
    <property type="entry name" value="AA_TRNA_LIGASE_I"/>
    <property type="match status" value="1"/>
</dbReference>
<dbReference type="PRINTS" id="PR01040">
    <property type="entry name" value="TRNASYNTHTYR"/>
</dbReference>
<dbReference type="PROSITE" id="PS50889">
    <property type="entry name" value="S4"/>
    <property type="match status" value="1"/>
</dbReference>
<dbReference type="InterPro" id="IPR002307">
    <property type="entry name" value="Tyr-tRNA-ligase"/>
</dbReference>
<name>A0A6G1GNL2_9PEZI</name>
<dbReference type="InterPro" id="IPR014729">
    <property type="entry name" value="Rossmann-like_a/b/a_fold"/>
</dbReference>
<dbReference type="FunFam" id="1.10.240.10:FF:000001">
    <property type="entry name" value="Tyrosine--tRNA ligase"/>
    <property type="match status" value="1"/>
</dbReference>
<dbReference type="Gene3D" id="1.10.240.10">
    <property type="entry name" value="Tyrosyl-Transfer RNA Synthetase"/>
    <property type="match status" value="1"/>
</dbReference>
<evidence type="ECO:0000256" key="4">
    <source>
        <dbReference type="ARBA" id="ARBA00022840"/>
    </source>
</evidence>
<keyword evidence="8" id="KW-0694">RNA-binding</keyword>
<dbReference type="InterPro" id="IPR002305">
    <property type="entry name" value="aa-tRNA-synth_Ic"/>
</dbReference>
<proteinExistence type="inferred from homology"/>
<comment type="catalytic activity">
    <reaction evidence="7 9">
        <text>tRNA(Tyr) + L-tyrosine + ATP = L-tyrosyl-tRNA(Tyr) + AMP + diphosphate + H(+)</text>
        <dbReference type="Rhea" id="RHEA:10220"/>
        <dbReference type="Rhea" id="RHEA-COMP:9706"/>
        <dbReference type="Rhea" id="RHEA-COMP:9707"/>
        <dbReference type="ChEBI" id="CHEBI:15378"/>
        <dbReference type="ChEBI" id="CHEBI:30616"/>
        <dbReference type="ChEBI" id="CHEBI:33019"/>
        <dbReference type="ChEBI" id="CHEBI:58315"/>
        <dbReference type="ChEBI" id="CHEBI:78442"/>
        <dbReference type="ChEBI" id="CHEBI:78536"/>
        <dbReference type="ChEBI" id="CHEBI:456215"/>
        <dbReference type="EC" id="6.1.1.1"/>
    </reaction>
</comment>
<dbReference type="InterPro" id="IPR036986">
    <property type="entry name" value="S4_RNA-bd_sf"/>
</dbReference>
<dbReference type="OrthoDB" id="337870at2759"/>
<dbReference type="NCBIfam" id="TIGR00234">
    <property type="entry name" value="tyrS"/>
    <property type="match status" value="1"/>
</dbReference>
<feature type="compositionally biased region" description="Basic and acidic residues" evidence="10">
    <location>
        <begin position="138"/>
        <end position="153"/>
    </location>
</feature>
<gene>
    <name evidence="12" type="ORF">K402DRAFT_340049</name>
</gene>
<evidence type="ECO:0000256" key="6">
    <source>
        <dbReference type="ARBA" id="ARBA00023146"/>
    </source>
</evidence>
<keyword evidence="3 9" id="KW-0547">Nucleotide-binding</keyword>
<keyword evidence="13" id="KW-1185">Reference proteome</keyword>
<keyword evidence="6 9" id="KW-0030">Aminoacyl-tRNA synthetase</keyword>
<evidence type="ECO:0000256" key="1">
    <source>
        <dbReference type="ARBA" id="ARBA00005594"/>
    </source>
</evidence>
<feature type="region of interest" description="Disordered" evidence="10">
    <location>
        <begin position="412"/>
        <end position="431"/>
    </location>
</feature>
<dbReference type="Pfam" id="PF00579">
    <property type="entry name" value="tRNA-synt_1b"/>
    <property type="match status" value="1"/>
</dbReference>
<evidence type="ECO:0000256" key="7">
    <source>
        <dbReference type="ARBA" id="ARBA00048248"/>
    </source>
</evidence>
<dbReference type="EMBL" id="ML977183">
    <property type="protein sequence ID" value="KAF1982556.1"/>
    <property type="molecule type" value="Genomic_DNA"/>
</dbReference>
<dbReference type="GO" id="GO:0005739">
    <property type="term" value="C:mitochondrion"/>
    <property type="evidence" value="ECO:0007669"/>
    <property type="project" value="TreeGrafter"/>
</dbReference>
<dbReference type="AlphaFoldDB" id="A0A6G1GNL2"/>
<feature type="region of interest" description="Disordered" evidence="10">
    <location>
        <begin position="134"/>
        <end position="153"/>
    </location>
</feature>
<evidence type="ECO:0000313" key="12">
    <source>
        <dbReference type="EMBL" id="KAF1982556.1"/>
    </source>
</evidence>
<comment type="similarity">
    <text evidence="1 9">Belongs to the class-I aminoacyl-tRNA synthetase family.</text>
</comment>
<dbReference type="GO" id="GO:0006437">
    <property type="term" value="P:tyrosyl-tRNA aminoacylation"/>
    <property type="evidence" value="ECO:0007669"/>
    <property type="project" value="InterPro"/>
</dbReference>
<evidence type="ECO:0000256" key="10">
    <source>
        <dbReference type="SAM" id="MobiDB-lite"/>
    </source>
</evidence>
<dbReference type="PANTHER" id="PTHR11766:SF0">
    <property type="entry name" value="TYROSINE--TRNA LIGASE, MITOCHONDRIAL"/>
    <property type="match status" value="1"/>
</dbReference>
<dbReference type="Gene3D" id="3.10.290.10">
    <property type="entry name" value="RNA-binding S4 domain"/>
    <property type="match status" value="1"/>
</dbReference>
<dbReference type="InterPro" id="IPR024088">
    <property type="entry name" value="Tyr-tRNA-ligase_bac-type"/>
</dbReference>
<dbReference type="GO" id="GO:0005829">
    <property type="term" value="C:cytosol"/>
    <property type="evidence" value="ECO:0007669"/>
    <property type="project" value="TreeGrafter"/>
</dbReference>
<dbReference type="Pfam" id="PF16714">
    <property type="entry name" value="TyrRSs_C"/>
    <property type="match status" value="1"/>
</dbReference>
<dbReference type="GO" id="GO:0005524">
    <property type="term" value="F:ATP binding"/>
    <property type="evidence" value="ECO:0007669"/>
    <property type="project" value="UniProtKB-KW"/>
</dbReference>
<keyword evidence="4 9" id="KW-0067">ATP-binding</keyword>
<keyword evidence="5 9" id="KW-0648">Protein biosynthesis</keyword>
<dbReference type="SUPFAM" id="SSF55174">
    <property type="entry name" value="Alpha-L RNA-binding motif"/>
    <property type="match status" value="1"/>
</dbReference>
<dbReference type="CDD" id="cd00805">
    <property type="entry name" value="TyrRS_core"/>
    <property type="match status" value="1"/>
</dbReference>
<dbReference type="GO" id="GO:0003723">
    <property type="term" value="F:RNA binding"/>
    <property type="evidence" value="ECO:0007669"/>
    <property type="project" value="UniProtKB-KW"/>
</dbReference>
<feature type="domain" description="Tyrosyl-tRNA synthetase C-terminal" evidence="11">
    <location>
        <begin position="435"/>
        <end position="529"/>
    </location>
</feature>
<accession>A0A6G1GNL2</accession>
<evidence type="ECO:0000256" key="5">
    <source>
        <dbReference type="ARBA" id="ARBA00022917"/>
    </source>
</evidence>
<evidence type="ECO:0000256" key="3">
    <source>
        <dbReference type="ARBA" id="ARBA00022741"/>
    </source>
</evidence>
<dbReference type="Proteomes" id="UP000800041">
    <property type="component" value="Unassembled WGS sequence"/>
</dbReference>
<reference evidence="12" key="1">
    <citation type="journal article" date="2020" name="Stud. Mycol.">
        <title>101 Dothideomycetes genomes: a test case for predicting lifestyles and emergence of pathogens.</title>
        <authorList>
            <person name="Haridas S."/>
            <person name="Albert R."/>
            <person name="Binder M."/>
            <person name="Bloem J."/>
            <person name="Labutti K."/>
            <person name="Salamov A."/>
            <person name="Andreopoulos B."/>
            <person name="Baker S."/>
            <person name="Barry K."/>
            <person name="Bills G."/>
            <person name="Bluhm B."/>
            <person name="Cannon C."/>
            <person name="Castanera R."/>
            <person name="Culley D."/>
            <person name="Daum C."/>
            <person name="Ezra D."/>
            <person name="Gonzalez J."/>
            <person name="Henrissat B."/>
            <person name="Kuo A."/>
            <person name="Liang C."/>
            <person name="Lipzen A."/>
            <person name="Lutzoni F."/>
            <person name="Magnuson J."/>
            <person name="Mondo S."/>
            <person name="Nolan M."/>
            <person name="Ohm R."/>
            <person name="Pangilinan J."/>
            <person name="Park H.-J."/>
            <person name="Ramirez L."/>
            <person name="Alfaro M."/>
            <person name="Sun H."/>
            <person name="Tritt A."/>
            <person name="Yoshinaga Y."/>
            <person name="Zwiers L.-H."/>
            <person name="Turgeon B."/>
            <person name="Goodwin S."/>
            <person name="Spatafora J."/>
            <person name="Crous P."/>
            <person name="Grigoriev I."/>
        </authorList>
    </citation>
    <scope>NUCLEOTIDE SEQUENCE</scope>
    <source>
        <strain evidence="12">CBS 113979</strain>
    </source>
</reference>
<dbReference type="Gene3D" id="3.40.50.620">
    <property type="entry name" value="HUPs"/>
    <property type="match status" value="1"/>
</dbReference>
<evidence type="ECO:0000256" key="9">
    <source>
        <dbReference type="RuleBase" id="RU361234"/>
    </source>
</evidence>
<evidence type="ECO:0000259" key="11">
    <source>
        <dbReference type="Pfam" id="PF16714"/>
    </source>
</evidence>
<dbReference type="PANTHER" id="PTHR11766">
    <property type="entry name" value="TYROSYL-TRNA SYNTHETASE"/>
    <property type="match status" value="1"/>
</dbReference>
<organism evidence="12 13">
    <name type="scientific">Aulographum hederae CBS 113979</name>
    <dbReference type="NCBI Taxonomy" id="1176131"/>
    <lineage>
        <taxon>Eukaryota</taxon>
        <taxon>Fungi</taxon>
        <taxon>Dikarya</taxon>
        <taxon>Ascomycota</taxon>
        <taxon>Pezizomycotina</taxon>
        <taxon>Dothideomycetes</taxon>
        <taxon>Pleosporomycetidae</taxon>
        <taxon>Aulographales</taxon>
        <taxon>Aulographaceae</taxon>
    </lineage>
</organism>
<sequence length="535" mass="59618">MATPLPLLRAARSPPYICARCSLKRRIASNYARRLFHHGSSRQTRQESAPATRESRNSLVEILEQRGYINQIAGGRDELAKILAQKRTAAYVGIDPTAASLHVGHLMPFMALFWLYIHGFHAISLVGGATASVGDPTGRLESREQQDKSFQERNMRRMYEQVDRLWGNVEALAKKHGHQEHGWRRNLLNNKTWLDGLTLMHFLQTMAPNFRLGAMLSRDTVKNKMEKGDGMSFAEFTYPLLQAWDWWHMYQHHNVQLQIGGSDQFGNIVTGIDAVNYASKSSSDRPASSDPKTPIGFTVPLLLSSSGVKFGKSTGNAIWLDESMTSVFDLYGFLVGSADADVERYLKLLTFVPLESIRAAMQEHDKDRSKRVAQHLLAREFVELVHGEAAAEKASNEHRLFSQRKTTVASLQAGAAESTKKDSETTDQKDAPETTHLAAAEILEQPLARAFVVAGLVKSRSEGETLIKQGGAYVGMRTQKNDLEVTGVTEQDEITFVSAQKLDRTVSKDILVDGKMLILRSGKWKVRALIVDGEV</sequence>